<dbReference type="NCBIfam" id="TIGR01509">
    <property type="entry name" value="HAD-SF-IA-v3"/>
    <property type="match status" value="1"/>
</dbReference>
<accession>A0A430AXC8</accession>
<dbReference type="PANTHER" id="PTHR43434:SF26">
    <property type="entry name" value="PYROPHOSPHATASE PPAX"/>
    <property type="match status" value="1"/>
</dbReference>
<evidence type="ECO:0000313" key="1">
    <source>
        <dbReference type="EMBL" id="RSU12704.1"/>
    </source>
</evidence>
<dbReference type="SFLD" id="SFLDG01135">
    <property type="entry name" value="C1.5.6:_HAD__Beta-PGM__Phospha"/>
    <property type="match status" value="1"/>
</dbReference>
<dbReference type="Proteomes" id="UP000287605">
    <property type="component" value="Unassembled WGS sequence"/>
</dbReference>
<dbReference type="InterPro" id="IPR023214">
    <property type="entry name" value="HAD_sf"/>
</dbReference>
<dbReference type="InterPro" id="IPR041492">
    <property type="entry name" value="HAD_2"/>
</dbReference>
<dbReference type="GO" id="GO:0005829">
    <property type="term" value="C:cytosol"/>
    <property type="evidence" value="ECO:0007669"/>
    <property type="project" value="TreeGrafter"/>
</dbReference>
<dbReference type="InterPro" id="IPR006439">
    <property type="entry name" value="HAD-SF_hydro_IA"/>
</dbReference>
<dbReference type="OrthoDB" id="9807630at2"/>
<gene>
    <name evidence="1" type="ORF">CBF29_05575</name>
</gene>
<organism evidence="1 2">
    <name type="scientific">Vagococcus elongatus</name>
    <dbReference type="NCBI Taxonomy" id="180344"/>
    <lineage>
        <taxon>Bacteria</taxon>
        <taxon>Bacillati</taxon>
        <taxon>Bacillota</taxon>
        <taxon>Bacilli</taxon>
        <taxon>Lactobacillales</taxon>
        <taxon>Enterococcaceae</taxon>
        <taxon>Vagococcus</taxon>
    </lineage>
</organism>
<proteinExistence type="predicted"/>
<dbReference type="InterPro" id="IPR036412">
    <property type="entry name" value="HAD-like_sf"/>
</dbReference>
<comment type="caution">
    <text evidence="1">The sequence shown here is derived from an EMBL/GenBank/DDBJ whole genome shotgun (WGS) entry which is preliminary data.</text>
</comment>
<evidence type="ECO:0000313" key="2">
    <source>
        <dbReference type="Proteomes" id="UP000287605"/>
    </source>
</evidence>
<dbReference type="SFLD" id="SFLDG01129">
    <property type="entry name" value="C1.5:_HAD__Beta-PGM__Phosphata"/>
    <property type="match status" value="1"/>
</dbReference>
<dbReference type="SUPFAM" id="SSF56784">
    <property type="entry name" value="HAD-like"/>
    <property type="match status" value="1"/>
</dbReference>
<keyword evidence="2" id="KW-1185">Reference proteome</keyword>
<dbReference type="NCBIfam" id="TIGR01549">
    <property type="entry name" value="HAD-SF-IA-v1"/>
    <property type="match status" value="1"/>
</dbReference>
<dbReference type="Pfam" id="PF13419">
    <property type="entry name" value="HAD_2"/>
    <property type="match status" value="1"/>
</dbReference>
<name>A0A430AXC8_9ENTE</name>
<dbReference type="Gene3D" id="3.40.50.1000">
    <property type="entry name" value="HAD superfamily/HAD-like"/>
    <property type="match status" value="1"/>
</dbReference>
<dbReference type="PANTHER" id="PTHR43434">
    <property type="entry name" value="PHOSPHOGLYCOLATE PHOSPHATASE"/>
    <property type="match status" value="1"/>
</dbReference>
<dbReference type="NCBIfam" id="NF009804">
    <property type="entry name" value="PRK13288.1"/>
    <property type="match status" value="1"/>
</dbReference>
<dbReference type="SFLD" id="SFLDS00003">
    <property type="entry name" value="Haloacid_Dehalogenase"/>
    <property type="match status" value="1"/>
</dbReference>
<sequence length="221" mass="25232">MASVQTVLFDFDGTLADTNHLIAQSYLHVFEKYLPGRFQTEESVRHFNGPSLEEVFSELLPEKTDEMVATYREFNHEKHDDLIQEFPCVEEVLGKLKKSDIRLAVVSTKNSFILKRGLEVLNIQNYFDLILGGTDYQKVKPDPEALHLAMTKLSSSPAETIMVGDNPQDIEAANRAKVRGIFVEWSHKTLAEVKPYKPYQTVKSMVELQEWITLQNNGGRE</sequence>
<dbReference type="EMBL" id="NGKA01000007">
    <property type="protein sequence ID" value="RSU12704.1"/>
    <property type="molecule type" value="Genomic_DNA"/>
</dbReference>
<dbReference type="GO" id="GO:0008967">
    <property type="term" value="F:phosphoglycolate phosphatase activity"/>
    <property type="evidence" value="ECO:0007669"/>
    <property type="project" value="TreeGrafter"/>
</dbReference>
<dbReference type="InterPro" id="IPR023198">
    <property type="entry name" value="PGP-like_dom2"/>
</dbReference>
<dbReference type="GO" id="GO:0006281">
    <property type="term" value="P:DNA repair"/>
    <property type="evidence" value="ECO:0007669"/>
    <property type="project" value="TreeGrafter"/>
</dbReference>
<protein>
    <submittedName>
        <fullName evidence="1">Pyrophosphatase PpaX</fullName>
    </submittedName>
</protein>
<dbReference type="Gene3D" id="1.10.150.240">
    <property type="entry name" value="Putative phosphatase, domain 2"/>
    <property type="match status" value="1"/>
</dbReference>
<dbReference type="AlphaFoldDB" id="A0A430AXC8"/>
<reference evidence="1 2" key="1">
    <citation type="submission" date="2017-05" db="EMBL/GenBank/DDBJ databases">
        <title>Vagococcus spp. assemblies.</title>
        <authorList>
            <person name="Gulvik C.A."/>
        </authorList>
    </citation>
    <scope>NUCLEOTIDE SEQUENCE [LARGE SCALE GENOMIC DNA]</scope>
    <source>
        <strain evidence="1 2">CCUG 51432</strain>
    </source>
</reference>
<dbReference type="InterPro" id="IPR050155">
    <property type="entry name" value="HAD-like_hydrolase_sf"/>
</dbReference>
<dbReference type="PRINTS" id="PR00413">
    <property type="entry name" value="HADHALOGNASE"/>
</dbReference>